<dbReference type="EMBL" id="LJRI01000435">
    <property type="protein sequence ID" value="KPZ01496.1"/>
    <property type="molecule type" value="Genomic_DNA"/>
</dbReference>
<dbReference type="AlphaFoldDB" id="A0A0Q0DSB9"/>
<sequence>MRYLYIYTVKMTVVNSEIYRLRISEDGVGKKVKWRKRSLIVNTLGLLVLLEGVPADWDNVEAWLPPAAAGDVLALAQSLRSAQSQ</sequence>
<accession>A0A0Q0DSB9</accession>
<name>A0A0Q0DSB9_PSESX</name>
<gene>
    <name evidence="1" type="ORF">ALO94_00302</name>
</gene>
<organism evidence="1 2">
    <name type="scientific">Pseudomonas syringae pv. spinaceae</name>
    <dbReference type="NCBI Taxonomy" id="264459"/>
    <lineage>
        <taxon>Bacteria</taxon>
        <taxon>Pseudomonadati</taxon>
        <taxon>Pseudomonadota</taxon>
        <taxon>Gammaproteobacteria</taxon>
        <taxon>Pseudomonadales</taxon>
        <taxon>Pseudomonadaceae</taxon>
        <taxon>Pseudomonas</taxon>
        <taxon>Pseudomonas syringae</taxon>
    </lineage>
</organism>
<dbReference type="Proteomes" id="UP000050384">
    <property type="component" value="Unassembled WGS sequence"/>
</dbReference>
<reference evidence="1 2" key="1">
    <citation type="submission" date="2015-09" db="EMBL/GenBank/DDBJ databases">
        <title>Genome announcement of multiple Pseudomonas syringae strains.</title>
        <authorList>
            <person name="Thakur S."/>
            <person name="Wang P.W."/>
            <person name="Gong Y."/>
            <person name="Weir B.S."/>
            <person name="Guttman D.S."/>
        </authorList>
    </citation>
    <scope>NUCLEOTIDE SEQUENCE [LARGE SCALE GENOMIC DNA]</scope>
    <source>
        <strain evidence="1 2">ICMP16929</strain>
    </source>
</reference>
<dbReference type="PATRIC" id="fig|264459.3.peg.519"/>
<comment type="caution">
    <text evidence="1">The sequence shown here is derived from an EMBL/GenBank/DDBJ whole genome shotgun (WGS) entry which is preliminary data.</text>
</comment>
<protein>
    <submittedName>
        <fullName evidence="1">Uncharacterized protein</fullName>
    </submittedName>
</protein>
<evidence type="ECO:0000313" key="2">
    <source>
        <dbReference type="Proteomes" id="UP000050384"/>
    </source>
</evidence>
<evidence type="ECO:0000313" key="1">
    <source>
        <dbReference type="EMBL" id="KPZ01496.1"/>
    </source>
</evidence>
<proteinExistence type="predicted"/>